<evidence type="ECO:0000313" key="3">
    <source>
        <dbReference type="RefSeq" id="XP_035668673.1"/>
    </source>
</evidence>
<dbReference type="RefSeq" id="XP_035668673.1">
    <property type="nucleotide sequence ID" value="XM_035812780.1"/>
</dbReference>
<accession>A0A9J7KR15</accession>
<name>A0A9J7KR15_BRAFL</name>
<evidence type="ECO:0000256" key="1">
    <source>
        <dbReference type="SAM" id="MobiDB-lite"/>
    </source>
</evidence>
<feature type="region of interest" description="Disordered" evidence="1">
    <location>
        <begin position="46"/>
        <end position="104"/>
    </location>
</feature>
<organism evidence="2 3">
    <name type="scientific">Branchiostoma floridae</name>
    <name type="common">Florida lancelet</name>
    <name type="synonym">Amphioxus</name>
    <dbReference type="NCBI Taxonomy" id="7739"/>
    <lineage>
        <taxon>Eukaryota</taxon>
        <taxon>Metazoa</taxon>
        <taxon>Chordata</taxon>
        <taxon>Cephalochordata</taxon>
        <taxon>Leptocardii</taxon>
        <taxon>Amphioxiformes</taxon>
        <taxon>Branchiostomatidae</taxon>
        <taxon>Branchiostoma</taxon>
    </lineage>
</organism>
<dbReference type="Proteomes" id="UP000001554">
    <property type="component" value="Chromosome 3"/>
</dbReference>
<feature type="compositionally biased region" description="Polar residues" evidence="1">
    <location>
        <begin position="46"/>
        <end position="57"/>
    </location>
</feature>
<sequence>MIETEWEQRRKYLLQMDHDRRLRQPAAGPAYVNVAMYVNTATYVNGSVGDGTSSGSRQEQHFYENQYPPPRHTYINRPNPPYVNVKDSNQHNMRQYQSLVPRRR</sequence>
<gene>
    <name evidence="3" type="primary">LOC118410894</name>
</gene>
<dbReference type="KEGG" id="bfo:118410894"/>
<feature type="compositionally biased region" description="Polar residues" evidence="1">
    <location>
        <begin position="86"/>
        <end position="98"/>
    </location>
</feature>
<protein>
    <submittedName>
        <fullName evidence="3">Uncharacterized protein LOC118410894</fullName>
    </submittedName>
</protein>
<reference evidence="3" key="2">
    <citation type="submission" date="2025-08" db="UniProtKB">
        <authorList>
            <consortium name="RefSeq"/>
        </authorList>
    </citation>
    <scope>IDENTIFICATION</scope>
    <source>
        <strain evidence="3">S238N-H82</strain>
        <tissue evidence="3">Testes</tissue>
    </source>
</reference>
<dbReference type="GeneID" id="118410894"/>
<proteinExistence type="predicted"/>
<reference evidence="2" key="1">
    <citation type="journal article" date="2020" name="Nat. Ecol. Evol.">
        <title>Deeply conserved synteny resolves early events in vertebrate evolution.</title>
        <authorList>
            <person name="Simakov O."/>
            <person name="Marletaz F."/>
            <person name="Yue J.X."/>
            <person name="O'Connell B."/>
            <person name="Jenkins J."/>
            <person name="Brandt A."/>
            <person name="Calef R."/>
            <person name="Tung C.H."/>
            <person name="Huang T.K."/>
            <person name="Schmutz J."/>
            <person name="Satoh N."/>
            <person name="Yu J.K."/>
            <person name="Putnam N.H."/>
            <person name="Green R.E."/>
            <person name="Rokhsar D.S."/>
        </authorList>
    </citation>
    <scope>NUCLEOTIDE SEQUENCE [LARGE SCALE GENOMIC DNA]</scope>
    <source>
        <strain evidence="2">S238N-H82</strain>
    </source>
</reference>
<dbReference type="AlphaFoldDB" id="A0A9J7KR15"/>
<keyword evidence="2" id="KW-1185">Reference proteome</keyword>
<evidence type="ECO:0000313" key="2">
    <source>
        <dbReference type="Proteomes" id="UP000001554"/>
    </source>
</evidence>